<dbReference type="PANTHER" id="PTHR11010">
    <property type="entry name" value="PROTEASE S28 PRO-X CARBOXYPEPTIDASE-RELATED"/>
    <property type="match status" value="1"/>
</dbReference>
<keyword evidence="4" id="KW-0378">Hydrolase</keyword>
<gene>
    <name evidence="6" type="ORF">ALC53_05335</name>
</gene>
<dbReference type="InterPro" id="IPR029058">
    <property type="entry name" value="AB_hydrolase_fold"/>
</dbReference>
<dbReference type="Gene3D" id="1.20.120.980">
    <property type="entry name" value="Serine carboxypeptidase S28, SKS domain"/>
    <property type="match status" value="1"/>
</dbReference>
<dbReference type="InterPro" id="IPR008758">
    <property type="entry name" value="Peptidase_S28"/>
</dbReference>
<protein>
    <submittedName>
        <fullName evidence="6">Putative serine protease F56F10.1</fullName>
    </submittedName>
</protein>
<keyword evidence="2 6" id="KW-0645">Protease</keyword>
<evidence type="ECO:0000256" key="1">
    <source>
        <dbReference type="ARBA" id="ARBA00011079"/>
    </source>
</evidence>
<dbReference type="Gene3D" id="3.40.50.1820">
    <property type="entry name" value="alpha/beta hydrolase"/>
    <property type="match status" value="1"/>
</dbReference>
<dbReference type="Pfam" id="PF05577">
    <property type="entry name" value="Peptidase_S28"/>
    <property type="match status" value="1"/>
</dbReference>
<keyword evidence="3" id="KW-0732">Signal</keyword>
<dbReference type="EMBL" id="KQ976464">
    <property type="protein sequence ID" value="KYM84548.1"/>
    <property type="molecule type" value="Genomic_DNA"/>
</dbReference>
<keyword evidence="7" id="KW-1185">Reference proteome</keyword>
<evidence type="ECO:0000256" key="5">
    <source>
        <dbReference type="ARBA" id="ARBA00023180"/>
    </source>
</evidence>
<name>A0A195BI69_9HYME</name>
<accession>A0A195BI69</accession>
<keyword evidence="5" id="KW-0325">Glycoprotein</keyword>
<evidence type="ECO:0000313" key="7">
    <source>
        <dbReference type="Proteomes" id="UP000078540"/>
    </source>
</evidence>
<dbReference type="InterPro" id="IPR042269">
    <property type="entry name" value="Ser_carbopepase_S28_SKS"/>
</dbReference>
<evidence type="ECO:0000256" key="4">
    <source>
        <dbReference type="ARBA" id="ARBA00022801"/>
    </source>
</evidence>
<dbReference type="Proteomes" id="UP000078540">
    <property type="component" value="Unassembled WGS sequence"/>
</dbReference>
<dbReference type="GO" id="GO:0006508">
    <property type="term" value="P:proteolysis"/>
    <property type="evidence" value="ECO:0007669"/>
    <property type="project" value="UniProtKB-KW"/>
</dbReference>
<dbReference type="PANTHER" id="PTHR11010:SF117">
    <property type="entry name" value="SERINE PROTEASE 16"/>
    <property type="match status" value="1"/>
</dbReference>
<comment type="similarity">
    <text evidence="1">Belongs to the peptidase S28 family.</text>
</comment>
<evidence type="ECO:0000256" key="2">
    <source>
        <dbReference type="ARBA" id="ARBA00022670"/>
    </source>
</evidence>
<evidence type="ECO:0000313" key="6">
    <source>
        <dbReference type="EMBL" id="KYM84548.1"/>
    </source>
</evidence>
<evidence type="ECO:0000256" key="3">
    <source>
        <dbReference type="ARBA" id="ARBA00022729"/>
    </source>
</evidence>
<reference evidence="6 7" key="1">
    <citation type="submission" date="2015-09" db="EMBL/GenBank/DDBJ databases">
        <title>Atta colombica WGS genome.</title>
        <authorList>
            <person name="Nygaard S."/>
            <person name="Hu H."/>
            <person name="Boomsma J."/>
            <person name="Zhang G."/>
        </authorList>
    </citation>
    <scope>NUCLEOTIDE SEQUENCE [LARGE SCALE GENOMIC DNA]</scope>
    <source>
        <strain evidence="6">Treedump-2</strain>
        <tissue evidence="6">Whole body</tissue>
    </source>
</reference>
<sequence>MAWRTFLRGRSKGGNLGNPILSSETSLPEEQWFTQYLDHFNPTDINVWEQRYFVNTDFYTIKPNGPIFLMIGAEGTANATWMVEGEWIEYAKEFGAMCFYLEHRYYGKSHPTVDLSVKNLMYLSSEQALADLAYFIASVNVAYKFPKDTKWIVFGGSYGGSLAAWMRAKYPHLVHGAVSASGPLLAQIDFSEYYKVVTNALKEYSDQCVRVIQEANSQLNIMLHHTIGQQQIQKKFKLCDPIDPGHTKLVDISNLYEALASNFAGVVQYNKDNRQSPQSVNITIETVCDILVDEKVGKSIDRLAYVNSMILNATKEKCLDYRYDTMIHELRSITWASEQAEGGRQWMYQTCSEFGFFQTSTGQIDVFGNKFPVEFFAQQCVDIFGPKYSDKCVEKERSDLFVKANLRVQLYSVELYSCEIVFFVRKKTWTPLEVEKRHHNERYDEQSAILCPFDLIKHVPEINYYCLRYSCTTILLFFIARLHPHEIFIVRSLRQGRATLCTSEAHFSQSLVNCTTKIKNGSIHGLLYFFCNSGSSFSEDEKIN</sequence>
<dbReference type="SUPFAM" id="SSF53474">
    <property type="entry name" value="alpha/beta-Hydrolases"/>
    <property type="match status" value="1"/>
</dbReference>
<organism evidence="6 7">
    <name type="scientific">Atta colombica</name>
    <dbReference type="NCBI Taxonomy" id="520822"/>
    <lineage>
        <taxon>Eukaryota</taxon>
        <taxon>Metazoa</taxon>
        <taxon>Ecdysozoa</taxon>
        <taxon>Arthropoda</taxon>
        <taxon>Hexapoda</taxon>
        <taxon>Insecta</taxon>
        <taxon>Pterygota</taxon>
        <taxon>Neoptera</taxon>
        <taxon>Endopterygota</taxon>
        <taxon>Hymenoptera</taxon>
        <taxon>Apocrita</taxon>
        <taxon>Aculeata</taxon>
        <taxon>Formicoidea</taxon>
        <taxon>Formicidae</taxon>
        <taxon>Myrmicinae</taxon>
        <taxon>Atta</taxon>
    </lineage>
</organism>
<dbReference type="GO" id="GO:0070008">
    <property type="term" value="F:serine-type exopeptidase activity"/>
    <property type="evidence" value="ECO:0007669"/>
    <property type="project" value="InterPro"/>
</dbReference>
<dbReference type="AlphaFoldDB" id="A0A195BI69"/>
<proteinExistence type="inferred from homology"/>
<dbReference type="FunFam" id="1.20.120.980:FF:000003">
    <property type="entry name" value="Serine protease 16"/>
    <property type="match status" value="1"/>
</dbReference>
<dbReference type="GO" id="GO:0008239">
    <property type="term" value="F:dipeptidyl-peptidase activity"/>
    <property type="evidence" value="ECO:0007669"/>
    <property type="project" value="TreeGrafter"/>
</dbReference>